<comment type="caution">
    <text evidence="9">The sequence shown here is derived from an EMBL/GenBank/DDBJ whole genome shotgun (WGS) entry which is preliminary data.</text>
</comment>
<evidence type="ECO:0000256" key="3">
    <source>
        <dbReference type="ARBA" id="ARBA00022989"/>
    </source>
</evidence>
<keyword evidence="5" id="KW-0479">Metal-binding</keyword>
<feature type="domain" description="Cytochrome oxidase subunit I profile" evidence="8">
    <location>
        <begin position="28"/>
        <end position="549"/>
    </location>
</feature>
<dbReference type="RefSeq" id="WP_310902012.1">
    <property type="nucleotide sequence ID" value="NZ_JAMQOS010000008.1"/>
</dbReference>
<protein>
    <submittedName>
        <fullName evidence="9">Cbb3-type cytochrome c oxidase subunit I</fullName>
    </submittedName>
</protein>
<keyword evidence="5" id="KW-0408">Iron</keyword>
<feature type="transmembrane region" description="Helical" evidence="7">
    <location>
        <begin position="299"/>
        <end position="317"/>
    </location>
</feature>
<feature type="transmembrane region" description="Helical" evidence="7">
    <location>
        <begin position="435"/>
        <end position="457"/>
    </location>
</feature>
<proteinExistence type="inferred from homology"/>
<feature type="transmembrane region" description="Helical" evidence="7">
    <location>
        <begin position="399"/>
        <end position="423"/>
    </location>
</feature>
<feature type="transmembrane region" description="Helical" evidence="7">
    <location>
        <begin position="360"/>
        <end position="379"/>
    </location>
</feature>
<dbReference type="PANTHER" id="PTHR10422:SF18">
    <property type="entry name" value="CYTOCHROME C OXIDASE SUBUNIT 1"/>
    <property type="match status" value="1"/>
</dbReference>
<dbReference type="InterPro" id="IPR023615">
    <property type="entry name" value="Cyt_c_Oxase_su1_BS"/>
</dbReference>
<keyword evidence="4 7" id="KW-0472">Membrane</keyword>
<dbReference type="EMBL" id="JAMQOS010000008">
    <property type="protein sequence ID" value="MDS0284270.1"/>
    <property type="molecule type" value="Genomic_DNA"/>
</dbReference>
<dbReference type="Pfam" id="PF00115">
    <property type="entry name" value="COX1"/>
    <property type="match status" value="1"/>
</dbReference>
<evidence type="ECO:0000256" key="4">
    <source>
        <dbReference type="ARBA" id="ARBA00023136"/>
    </source>
</evidence>
<dbReference type="PANTHER" id="PTHR10422">
    <property type="entry name" value="CYTOCHROME C OXIDASE SUBUNIT 1"/>
    <property type="match status" value="1"/>
</dbReference>
<evidence type="ECO:0000256" key="6">
    <source>
        <dbReference type="SAM" id="MobiDB-lite"/>
    </source>
</evidence>
<dbReference type="SUPFAM" id="SSF81442">
    <property type="entry name" value="Cytochrome c oxidase subunit I-like"/>
    <property type="match status" value="1"/>
</dbReference>
<dbReference type="PROSITE" id="PS50855">
    <property type="entry name" value="COX1"/>
    <property type="match status" value="1"/>
</dbReference>
<evidence type="ECO:0000256" key="2">
    <source>
        <dbReference type="ARBA" id="ARBA00022692"/>
    </source>
</evidence>
<feature type="region of interest" description="Disordered" evidence="6">
    <location>
        <begin position="525"/>
        <end position="546"/>
    </location>
</feature>
<keyword evidence="5" id="KW-0813">Transport</keyword>
<feature type="transmembrane region" description="Helical" evidence="7">
    <location>
        <begin position="477"/>
        <end position="502"/>
    </location>
</feature>
<dbReference type="PRINTS" id="PR01165">
    <property type="entry name" value="CYCOXIDASEI"/>
</dbReference>
<reference evidence="9 10" key="1">
    <citation type="submission" date="2022-06" db="EMBL/GenBank/DDBJ databases">
        <title>Halomicroarcula sp. a new haloarchaeum isolate from saline soil.</title>
        <authorList>
            <person name="Strakova D."/>
            <person name="Galisteo C."/>
            <person name="Sanchez-Porro C."/>
            <person name="Ventosa A."/>
        </authorList>
    </citation>
    <scope>NUCLEOTIDE SEQUENCE [LARGE SCALE GENOMIC DNA]</scope>
    <source>
        <strain evidence="9 10">S3CR25-11</strain>
    </source>
</reference>
<feature type="transmembrane region" description="Helical" evidence="7">
    <location>
        <begin position="271"/>
        <end position="287"/>
    </location>
</feature>
<organism evidence="9 10">
    <name type="scientific">Haloarcula onubensis</name>
    <dbReference type="NCBI Taxonomy" id="2950539"/>
    <lineage>
        <taxon>Archaea</taxon>
        <taxon>Methanobacteriati</taxon>
        <taxon>Methanobacteriota</taxon>
        <taxon>Stenosarchaea group</taxon>
        <taxon>Halobacteria</taxon>
        <taxon>Halobacteriales</taxon>
        <taxon>Haloarculaceae</taxon>
        <taxon>Haloarcula</taxon>
    </lineage>
</organism>
<comment type="similarity">
    <text evidence="5">Belongs to the heme-copper respiratory oxidase family.</text>
</comment>
<keyword evidence="10" id="KW-1185">Reference proteome</keyword>
<dbReference type="InterPro" id="IPR023616">
    <property type="entry name" value="Cyt_c_oxase-like_su1_dom"/>
</dbReference>
<evidence type="ECO:0000256" key="1">
    <source>
        <dbReference type="ARBA" id="ARBA00004141"/>
    </source>
</evidence>
<gene>
    <name evidence="9" type="ORF">NDI86_19440</name>
</gene>
<keyword evidence="2 5" id="KW-0812">Transmembrane</keyword>
<comment type="subcellular location">
    <subcellularLocation>
        <location evidence="1">Membrane</location>
        <topology evidence="1">Multi-pass membrane protein</topology>
    </subcellularLocation>
</comment>
<keyword evidence="5" id="KW-0249">Electron transport</keyword>
<feature type="transmembrane region" description="Helical" evidence="7">
    <location>
        <begin position="329"/>
        <end position="348"/>
    </location>
</feature>
<feature type="transmembrane region" description="Helical" evidence="7">
    <location>
        <begin position="79"/>
        <end position="100"/>
    </location>
</feature>
<sequence>MTEHATDDGGSDYDDHDGHHGPSGWRYWLYTTDHEIIGIIYLWNALFFFAVGGLAALVFRTELALSPANAILNSAGYNSLLTLHGLTMVFFVIPPLTGAFQNYLIPHWVGAEEMAYPRWNALGAWSITAGGLLLWLPLFTNALGLTGLPANGGWFQYPPLTTMLNSSGIDAEIVGLTLLLGGGSIPGGINFFVTVVNERRPDLGWFDIPMACWAIGIITPALGFYTFPWVVTALNLNFLERALEMTFYNARTGGAPLLYQWIWWTFGHPEVYILVIPGMGIAMEIIGRFSERPIFGNKWVIVSFVTLSLFSAGVWAHHMFTTGLGASRYAFMVFSMVIALTFSLYLFSALATMYKGRVHLTTPMLFSIGLLVGLVYSGMEGLQLGQPALDQKLHSTYFVVGHFHFTLFMVGVMGLLAGVYYWYPLITGRMYNSLAGKYHAVTTLGGLPLLFFLMARLGELGMMRRYATYTYMPELQFWHILTTGAAFFVASGQLVFFVNMLWSLRYGEQVDNPWEDVLSGQNMPSPEWDGFPHHAPTPENVYDDIPDDAVDVDLDDDSGTVVSDGGVGVNLGGDNDE</sequence>
<dbReference type="Proteomes" id="UP001268864">
    <property type="component" value="Unassembled WGS sequence"/>
</dbReference>
<evidence type="ECO:0000313" key="9">
    <source>
        <dbReference type="EMBL" id="MDS0284270.1"/>
    </source>
</evidence>
<name>A0ABU2FU49_9EURY</name>
<dbReference type="Gene3D" id="1.20.210.10">
    <property type="entry name" value="Cytochrome c oxidase-like, subunit I domain"/>
    <property type="match status" value="1"/>
</dbReference>
<evidence type="ECO:0000256" key="7">
    <source>
        <dbReference type="SAM" id="Phobius"/>
    </source>
</evidence>
<evidence type="ECO:0000256" key="5">
    <source>
        <dbReference type="RuleBase" id="RU000370"/>
    </source>
</evidence>
<dbReference type="PROSITE" id="PS00077">
    <property type="entry name" value="COX1_CUB"/>
    <property type="match status" value="1"/>
</dbReference>
<feature type="transmembrane region" description="Helical" evidence="7">
    <location>
        <begin position="121"/>
        <end position="139"/>
    </location>
</feature>
<dbReference type="InterPro" id="IPR000883">
    <property type="entry name" value="Cyt_C_Oxase_1"/>
</dbReference>
<feature type="transmembrane region" description="Helical" evidence="7">
    <location>
        <begin position="208"/>
        <end position="231"/>
    </location>
</feature>
<keyword evidence="3 7" id="KW-1133">Transmembrane helix</keyword>
<evidence type="ECO:0000259" key="8">
    <source>
        <dbReference type="PROSITE" id="PS50855"/>
    </source>
</evidence>
<evidence type="ECO:0000313" key="10">
    <source>
        <dbReference type="Proteomes" id="UP001268864"/>
    </source>
</evidence>
<accession>A0ABU2FU49</accession>
<keyword evidence="5" id="KW-0349">Heme</keyword>
<dbReference type="InterPro" id="IPR036927">
    <property type="entry name" value="Cyt_c_oxase-like_su1_sf"/>
</dbReference>
<keyword evidence="5" id="KW-0679">Respiratory chain</keyword>
<feature type="transmembrane region" description="Helical" evidence="7">
    <location>
        <begin position="36"/>
        <end position="59"/>
    </location>
</feature>
<feature type="transmembrane region" description="Helical" evidence="7">
    <location>
        <begin position="173"/>
        <end position="196"/>
    </location>
</feature>